<name>A0A839RUN1_9ACTN</name>
<gene>
    <name evidence="3" type="ORF">FHU29_004512</name>
</gene>
<evidence type="ECO:0000313" key="3">
    <source>
        <dbReference type="EMBL" id="MBB3040017.1"/>
    </source>
</evidence>
<feature type="transmembrane region" description="Helical" evidence="2">
    <location>
        <begin position="25"/>
        <end position="43"/>
    </location>
</feature>
<protein>
    <submittedName>
        <fullName evidence="3">Multicomponent Na+:H+ antiporter subunit G</fullName>
    </submittedName>
</protein>
<dbReference type="Pfam" id="PF03334">
    <property type="entry name" value="PhaG_MnhG_YufB"/>
    <property type="match status" value="1"/>
</dbReference>
<dbReference type="GO" id="GO:0015385">
    <property type="term" value="F:sodium:proton antiporter activity"/>
    <property type="evidence" value="ECO:0007669"/>
    <property type="project" value="TreeGrafter"/>
</dbReference>
<organism evidence="3 4">
    <name type="scientific">Hoyosella altamirensis</name>
    <dbReference type="NCBI Taxonomy" id="616997"/>
    <lineage>
        <taxon>Bacteria</taxon>
        <taxon>Bacillati</taxon>
        <taxon>Actinomycetota</taxon>
        <taxon>Actinomycetes</taxon>
        <taxon>Mycobacteriales</taxon>
        <taxon>Hoyosellaceae</taxon>
        <taxon>Hoyosella</taxon>
    </lineage>
</organism>
<sequence>MGVLAFVVAAIGVIKLPDMYSRISAVTTASGLGLALIIAGVFLQHPSLSNGIKAGLAIVINLATSAVGGHAIARAGYLTGSPRARMQYDDLADDIRNSAGERRCGS</sequence>
<keyword evidence="2" id="KW-0812">Transmembrane</keyword>
<dbReference type="InterPro" id="IPR005133">
    <property type="entry name" value="PhaG_MnhG_YufB"/>
</dbReference>
<reference evidence="3 4" key="1">
    <citation type="submission" date="2020-08" db="EMBL/GenBank/DDBJ databases">
        <title>Sequencing the genomes of 1000 actinobacteria strains.</title>
        <authorList>
            <person name="Klenk H.-P."/>
        </authorList>
    </citation>
    <scope>NUCLEOTIDE SEQUENCE [LARGE SCALE GENOMIC DNA]</scope>
    <source>
        <strain evidence="3 4">DSM 45258</strain>
    </source>
</reference>
<dbReference type="PANTHER" id="PTHR34703:SF1">
    <property type="entry name" value="ANTIPORTER SUBUNIT MNHG2-RELATED"/>
    <property type="match status" value="1"/>
</dbReference>
<dbReference type="RefSeq" id="WP_183377660.1">
    <property type="nucleotide sequence ID" value="NZ_JACHWS010000006.1"/>
</dbReference>
<dbReference type="Proteomes" id="UP000567922">
    <property type="component" value="Unassembled WGS sequence"/>
</dbReference>
<dbReference type="PANTHER" id="PTHR34703">
    <property type="entry name" value="ANTIPORTER SUBUNIT MNHG2-RELATED"/>
    <property type="match status" value="1"/>
</dbReference>
<dbReference type="AlphaFoldDB" id="A0A839RUN1"/>
<comment type="similarity">
    <text evidence="1">Belongs to the CPA3 antiporters (TC 2.A.63) subunit G family.</text>
</comment>
<evidence type="ECO:0000256" key="1">
    <source>
        <dbReference type="ARBA" id="ARBA00008404"/>
    </source>
</evidence>
<evidence type="ECO:0000256" key="2">
    <source>
        <dbReference type="SAM" id="Phobius"/>
    </source>
</evidence>
<proteinExistence type="inferred from homology"/>
<dbReference type="EMBL" id="JACHWS010000006">
    <property type="protein sequence ID" value="MBB3040017.1"/>
    <property type="molecule type" value="Genomic_DNA"/>
</dbReference>
<comment type="caution">
    <text evidence="3">The sequence shown here is derived from an EMBL/GenBank/DDBJ whole genome shotgun (WGS) entry which is preliminary data.</text>
</comment>
<accession>A0A839RUN1</accession>
<keyword evidence="2" id="KW-0472">Membrane</keyword>
<feature type="transmembrane region" description="Helical" evidence="2">
    <location>
        <begin position="55"/>
        <end position="73"/>
    </location>
</feature>
<keyword evidence="4" id="KW-1185">Reference proteome</keyword>
<keyword evidence="2" id="KW-1133">Transmembrane helix</keyword>
<evidence type="ECO:0000313" key="4">
    <source>
        <dbReference type="Proteomes" id="UP000567922"/>
    </source>
</evidence>